<organism evidence="7 8">
    <name type="scientific">Diplogelasinospora grovesii</name>
    <dbReference type="NCBI Taxonomy" id="303347"/>
    <lineage>
        <taxon>Eukaryota</taxon>
        <taxon>Fungi</taxon>
        <taxon>Dikarya</taxon>
        <taxon>Ascomycota</taxon>
        <taxon>Pezizomycotina</taxon>
        <taxon>Sordariomycetes</taxon>
        <taxon>Sordariomycetidae</taxon>
        <taxon>Sordariales</taxon>
        <taxon>Diplogelasinosporaceae</taxon>
        <taxon>Diplogelasinospora</taxon>
    </lineage>
</organism>
<feature type="compositionally biased region" description="Basic and acidic residues" evidence="5">
    <location>
        <begin position="328"/>
        <end position="344"/>
    </location>
</feature>
<dbReference type="CDD" id="cd12307">
    <property type="entry name" value="RRM_NIFK_like"/>
    <property type="match status" value="1"/>
</dbReference>
<feature type="region of interest" description="Disordered" evidence="5">
    <location>
        <begin position="328"/>
        <end position="401"/>
    </location>
</feature>
<feature type="domain" description="RRM" evidence="6">
    <location>
        <begin position="178"/>
        <end position="256"/>
    </location>
</feature>
<dbReference type="GO" id="GO:0005730">
    <property type="term" value="C:nucleolus"/>
    <property type="evidence" value="ECO:0007669"/>
    <property type="project" value="UniProtKB-SubCell"/>
</dbReference>
<evidence type="ECO:0000256" key="4">
    <source>
        <dbReference type="PROSITE-ProRule" id="PRU00176"/>
    </source>
</evidence>
<dbReference type="InterPro" id="IPR035979">
    <property type="entry name" value="RBD_domain_sf"/>
</dbReference>
<dbReference type="Pfam" id="PF00076">
    <property type="entry name" value="RRM_1"/>
    <property type="match status" value="1"/>
</dbReference>
<dbReference type="PANTHER" id="PTHR46754">
    <property type="entry name" value="MKI67 FHA DOMAIN-INTERACTING NUCLEOLAR PHOSPHOPROTEIN"/>
    <property type="match status" value="1"/>
</dbReference>
<dbReference type="AlphaFoldDB" id="A0AAN6NJ96"/>
<accession>A0AAN6NJ96</accession>
<evidence type="ECO:0000256" key="3">
    <source>
        <dbReference type="ARBA" id="ARBA00023242"/>
    </source>
</evidence>
<feature type="compositionally biased region" description="Low complexity" evidence="5">
    <location>
        <begin position="12"/>
        <end position="24"/>
    </location>
</feature>
<comment type="caution">
    <text evidence="7">The sequence shown here is derived from an EMBL/GenBank/DDBJ whole genome shotgun (WGS) entry which is preliminary data.</text>
</comment>
<evidence type="ECO:0000313" key="7">
    <source>
        <dbReference type="EMBL" id="KAK3946139.1"/>
    </source>
</evidence>
<protein>
    <submittedName>
        <fullName evidence="7">RNA-binding protein</fullName>
    </submittedName>
</protein>
<evidence type="ECO:0000256" key="5">
    <source>
        <dbReference type="SAM" id="MobiDB-lite"/>
    </source>
</evidence>
<feature type="region of interest" description="Disordered" evidence="5">
    <location>
        <begin position="1"/>
        <end position="121"/>
    </location>
</feature>
<evidence type="ECO:0000256" key="2">
    <source>
        <dbReference type="ARBA" id="ARBA00022884"/>
    </source>
</evidence>
<feature type="compositionally biased region" description="Acidic residues" evidence="5">
    <location>
        <begin position="102"/>
        <end position="121"/>
    </location>
</feature>
<keyword evidence="3" id="KW-0539">Nucleus</keyword>
<keyword evidence="8" id="KW-1185">Reference proteome</keyword>
<dbReference type="PROSITE" id="PS50102">
    <property type="entry name" value="RRM"/>
    <property type="match status" value="1"/>
</dbReference>
<dbReference type="SMART" id="SM00360">
    <property type="entry name" value="RRM"/>
    <property type="match status" value="1"/>
</dbReference>
<dbReference type="EMBL" id="MU853752">
    <property type="protein sequence ID" value="KAK3946139.1"/>
    <property type="molecule type" value="Genomic_DNA"/>
</dbReference>
<feature type="compositionally biased region" description="Basic and acidic residues" evidence="5">
    <location>
        <begin position="32"/>
        <end position="45"/>
    </location>
</feature>
<dbReference type="SUPFAM" id="SSF54928">
    <property type="entry name" value="RNA-binding domain, RBD"/>
    <property type="match status" value="1"/>
</dbReference>
<name>A0AAN6NJ96_9PEZI</name>
<gene>
    <name evidence="7" type="ORF">QBC46DRAFT_348730</name>
</gene>
<dbReference type="GO" id="GO:0003723">
    <property type="term" value="F:RNA binding"/>
    <property type="evidence" value="ECO:0007669"/>
    <property type="project" value="UniProtKB-UniRule"/>
</dbReference>
<reference evidence="8" key="1">
    <citation type="journal article" date="2023" name="Mol. Phylogenet. Evol.">
        <title>Genome-scale phylogeny and comparative genomics of the fungal order Sordariales.</title>
        <authorList>
            <person name="Hensen N."/>
            <person name="Bonometti L."/>
            <person name="Westerberg I."/>
            <person name="Brannstrom I.O."/>
            <person name="Guillou S."/>
            <person name="Cros-Aarteil S."/>
            <person name="Calhoun S."/>
            <person name="Haridas S."/>
            <person name="Kuo A."/>
            <person name="Mondo S."/>
            <person name="Pangilinan J."/>
            <person name="Riley R."/>
            <person name="LaButti K."/>
            <person name="Andreopoulos B."/>
            <person name="Lipzen A."/>
            <person name="Chen C."/>
            <person name="Yan M."/>
            <person name="Daum C."/>
            <person name="Ng V."/>
            <person name="Clum A."/>
            <person name="Steindorff A."/>
            <person name="Ohm R.A."/>
            <person name="Martin F."/>
            <person name="Silar P."/>
            <person name="Natvig D.O."/>
            <person name="Lalanne C."/>
            <person name="Gautier V."/>
            <person name="Ament-Velasquez S.L."/>
            <person name="Kruys A."/>
            <person name="Hutchinson M.I."/>
            <person name="Powell A.J."/>
            <person name="Barry K."/>
            <person name="Miller A.N."/>
            <person name="Grigoriev I.V."/>
            <person name="Debuchy R."/>
            <person name="Gladieux P."/>
            <person name="Hiltunen Thoren M."/>
            <person name="Johannesson H."/>
        </authorList>
    </citation>
    <scope>NUCLEOTIDE SEQUENCE [LARGE SCALE GENOMIC DNA]</scope>
    <source>
        <strain evidence="8">CBS 340.73</strain>
    </source>
</reference>
<dbReference type="InterPro" id="IPR000504">
    <property type="entry name" value="RRM_dom"/>
</dbReference>
<dbReference type="Gene3D" id="3.30.70.330">
    <property type="match status" value="1"/>
</dbReference>
<proteinExistence type="predicted"/>
<sequence>MAPELRARKPKAAPVEAAPAPAAKKATKAAKPKAETKTEKRKASDDASPVAPKKQKKPVAAKEDDATPLKSALKTSKKKASKGETAPKPAPLKKLKPKKEEEEAEEEIPITEEEKDVEGADDETLALVDTLDDGHETDDGDILKQQFSKFKDGELPRINKAFQKSTEDGSSSSNGKPGVMCLTRIPHGFYEHQLWSYFGQFGKINRLRLARNKKTGASKHFAFLEFADANVAEIAAKTMDRYLLFGHILRAKIVPSHQAHPNLFKGANRRFKVVPWNKMAGKQLERALSESKWQVKISKEEARRQSRAEKLKDMMDYEYEAPKLKAAEAKEVPSIEQEEVKAIEDAPAPTETAEEKEDSVPIAPELLEASAPVVEEEDPKESPAAQKTKKKQPARGKKAKK</sequence>
<dbReference type="Proteomes" id="UP001303473">
    <property type="component" value="Unassembled WGS sequence"/>
</dbReference>
<keyword evidence="2 4" id="KW-0694">RNA-binding</keyword>
<evidence type="ECO:0000313" key="8">
    <source>
        <dbReference type="Proteomes" id="UP001303473"/>
    </source>
</evidence>
<evidence type="ECO:0000256" key="1">
    <source>
        <dbReference type="ARBA" id="ARBA00004604"/>
    </source>
</evidence>
<evidence type="ECO:0000259" key="6">
    <source>
        <dbReference type="PROSITE" id="PS50102"/>
    </source>
</evidence>
<dbReference type="InterPro" id="IPR012677">
    <property type="entry name" value="Nucleotide-bd_a/b_plait_sf"/>
</dbReference>
<comment type="subcellular location">
    <subcellularLocation>
        <location evidence="1">Nucleus</location>
        <location evidence="1">Nucleolus</location>
    </subcellularLocation>
</comment>
<feature type="compositionally biased region" description="Basic residues" evidence="5">
    <location>
        <begin position="387"/>
        <end position="401"/>
    </location>
</feature>